<dbReference type="AlphaFoldDB" id="A0A653D9Q4"/>
<feature type="region of interest" description="Disordered" evidence="7">
    <location>
        <begin position="258"/>
        <end position="323"/>
    </location>
</feature>
<dbReference type="InterPro" id="IPR052836">
    <property type="entry name" value="PRRT_domain-containing"/>
</dbReference>
<feature type="region of interest" description="Disordered" evidence="7">
    <location>
        <begin position="382"/>
        <end position="478"/>
    </location>
</feature>
<feature type="region of interest" description="Disordered" evidence="7">
    <location>
        <begin position="1092"/>
        <end position="1146"/>
    </location>
</feature>
<dbReference type="PANTHER" id="PTHR35578:SF6">
    <property type="entry name" value="PROLINE-RICH TRANSMEMBRANE PROTEIN 4"/>
    <property type="match status" value="1"/>
</dbReference>
<evidence type="ECO:0000313" key="10">
    <source>
        <dbReference type="EMBL" id="VEN56646.1"/>
    </source>
</evidence>
<organism evidence="10 11">
    <name type="scientific">Callosobruchus maculatus</name>
    <name type="common">Southern cowpea weevil</name>
    <name type="synonym">Pulse bruchid</name>
    <dbReference type="NCBI Taxonomy" id="64391"/>
    <lineage>
        <taxon>Eukaryota</taxon>
        <taxon>Metazoa</taxon>
        <taxon>Ecdysozoa</taxon>
        <taxon>Arthropoda</taxon>
        <taxon>Hexapoda</taxon>
        <taxon>Insecta</taxon>
        <taxon>Pterygota</taxon>
        <taxon>Neoptera</taxon>
        <taxon>Endopterygota</taxon>
        <taxon>Coleoptera</taxon>
        <taxon>Polyphaga</taxon>
        <taxon>Cucujiformia</taxon>
        <taxon>Chrysomeloidea</taxon>
        <taxon>Chrysomelidae</taxon>
        <taxon>Bruchinae</taxon>
        <taxon>Bruchini</taxon>
        <taxon>Callosobruchus</taxon>
    </lineage>
</organism>
<evidence type="ECO:0000256" key="2">
    <source>
        <dbReference type="ARBA" id="ARBA00022553"/>
    </source>
</evidence>
<gene>
    <name evidence="10" type="ORF">CALMAC_LOCUS15493</name>
</gene>
<evidence type="ECO:0000256" key="1">
    <source>
        <dbReference type="ARBA" id="ARBA00004141"/>
    </source>
</evidence>
<feature type="transmembrane region" description="Helical" evidence="8">
    <location>
        <begin position="721"/>
        <end position="739"/>
    </location>
</feature>
<proteinExistence type="predicted"/>
<evidence type="ECO:0000256" key="6">
    <source>
        <dbReference type="ARBA" id="ARBA00023136"/>
    </source>
</evidence>
<reference evidence="10 11" key="1">
    <citation type="submission" date="2019-01" db="EMBL/GenBank/DDBJ databases">
        <authorList>
            <person name="Sayadi A."/>
        </authorList>
    </citation>
    <scope>NUCLEOTIDE SEQUENCE [LARGE SCALE GENOMIC DNA]</scope>
</reference>
<feature type="compositionally biased region" description="Low complexity" evidence="7">
    <location>
        <begin position="310"/>
        <end position="323"/>
    </location>
</feature>
<dbReference type="InterPro" id="IPR059081">
    <property type="entry name" value="PRRT3-4"/>
</dbReference>
<name>A0A653D9Q4_CALMS</name>
<feature type="region of interest" description="Disordered" evidence="7">
    <location>
        <begin position="540"/>
        <end position="598"/>
    </location>
</feature>
<keyword evidence="11" id="KW-1185">Reference proteome</keyword>
<evidence type="ECO:0000256" key="5">
    <source>
        <dbReference type="ARBA" id="ARBA00022989"/>
    </source>
</evidence>
<evidence type="ECO:0000256" key="8">
    <source>
        <dbReference type="SAM" id="Phobius"/>
    </source>
</evidence>
<feature type="region of interest" description="Disordered" evidence="7">
    <location>
        <begin position="972"/>
        <end position="1004"/>
    </location>
</feature>
<feature type="compositionally biased region" description="Basic and acidic residues" evidence="7">
    <location>
        <begin position="550"/>
        <end position="598"/>
    </location>
</feature>
<evidence type="ECO:0000259" key="9">
    <source>
        <dbReference type="Pfam" id="PF25987"/>
    </source>
</evidence>
<feature type="region of interest" description="Disordered" evidence="7">
    <location>
        <begin position="1"/>
        <end position="47"/>
    </location>
</feature>
<dbReference type="Proteomes" id="UP000410492">
    <property type="component" value="Unassembled WGS sequence"/>
</dbReference>
<protein>
    <recommendedName>
        <fullName evidence="9">Proline-rich transmembrane protein 3/4 domain-containing protein</fullName>
    </recommendedName>
</protein>
<feature type="transmembrane region" description="Helical" evidence="8">
    <location>
        <begin position="751"/>
        <end position="771"/>
    </location>
</feature>
<feature type="compositionally biased region" description="Basic residues" evidence="7">
    <location>
        <begin position="1118"/>
        <end position="1129"/>
    </location>
</feature>
<feature type="transmembrane region" description="Helical" evidence="8">
    <location>
        <begin position="791"/>
        <end position="807"/>
    </location>
</feature>
<feature type="region of interest" description="Disordered" evidence="7">
    <location>
        <begin position="1161"/>
        <end position="1186"/>
    </location>
</feature>
<evidence type="ECO:0000256" key="3">
    <source>
        <dbReference type="ARBA" id="ARBA00022692"/>
    </source>
</evidence>
<evidence type="ECO:0000313" key="11">
    <source>
        <dbReference type="Proteomes" id="UP000410492"/>
    </source>
</evidence>
<evidence type="ECO:0000256" key="7">
    <source>
        <dbReference type="SAM" id="MobiDB-lite"/>
    </source>
</evidence>
<sequence>MIRQVADDVGSGSGTRRGLSESSPSPTLVPRPLPPPLPPPSSLLPSSDMENAIALSNDMSYLELGSPANVEGSPPPSRCITHDWKYDHCMEGGADRWRPERKGELTDDFPVAVVLKSDICDCSHCEEDCTRTFTSYLNLILGCILKIFMCLYKSKRSILNRRYSSTGHATLLLAALLLSATRVQGFANEFDKTEQFLDKINLEQSIAAVFNKVAYGSTTKRSIPDNAYPVTTLATPLLTTYRYSDGNEEWLRVDLKNDESNRENSRVNVDFEQPEFESENNRRDLDSGYGADLEKDHALPTSAPAADILKNNNNKNYNNPNRYNNDRLKPDFGSNNPEHVTETIYKTTTTYNLLRNIRPTKSMYGKEPPSYVPPSRAFFTPPLPPEYQNPFADKPTLRGTNSDGFANRRPIPPPSLMPAKNLIPYRPDLPKVNIEKVPERPNTNSNEQHRTPNPAHANQDSKNEKKKSLNTPSQNARAGEFYGLNRNVNESNFEYEKTYVPSITRILSGSNGRHDDIPDILLRTVTATPNVQQRFEPKVPKVRTPAAEPSLKKQEPEEIKPKLETPKNENGNKKEVMQEPRPPDRTERVTVKKDNSISEKKNGVEDVTTQISDVLNLPNVKEKEMNKEINVTMAKSDEIWLICWNVHVYLVVFGYILLAIFSIYKLIRYENDPHMFSKSYFLTIHLMLTVICVLRIFYLIYDPYNLYNSFNVFLYDFLHNFPLSLLATTFAVLILFLLKRTLTHLEVKTRPVFLVVFALLHIALCFCLSIVESLGHLDKASLTICKPVFVLLAWALGFSYLYLYRIIKNVLAKKSQNLSEMCTQNISYASHITIAVALLFVLLGLVQLYALFFIKIDRFSKEIKHHWILWGFELSVRFIEISIITLLAIVVSLKMSQREKQSAGGFPLFPCTSSDSSTDNIYPNNCNTNPNALNYSRQEMVLDNIPTEPVERPNLLKNAFQNDSFDKKSTLERYQSDSERGSNFDRFERPKWGSDRFDPRQNVDGSSLANFMQPNSGNFERGAYNSVQNSLRNERSSARKAAYDSAKYYTKPKYDLEYSNEDYQHDMFAGNNTERNIYSEPVDNPNAQHQYERTRHEFERSDFDRRSRNSSNTSGRRSTGRARKNHPRPHLGVQTLPNHDRHPVNDSMLVDEQGFVRFRHMQEEMEREKPKKMKRQMSDQNHYSDA</sequence>
<keyword evidence="6 8" id="KW-0472">Membrane</keyword>
<dbReference type="Pfam" id="PF25987">
    <property type="entry name" value="PRRT3"/>
    <property type="match status" value="1"/>
</dbReference>
<dbReference type="OrthoDB" id="10066605at2759"/>
<evidence type="ECO:0000256" key="4">
    <source>
        <dbReference type="ARBA" id="ARBA00022729"/>
    </source>
</evidence>
<feature type="domain" description="Proline-rich transmembrane protein 3/4" evidence="9">
    <location>
        <begin position="638"/>
        <end position="900"/>
    </location>
</feature>
<feature type="transmembrane region" description="Helical" evidence="8">
    <location>
        <begin position="679"/>
        <end position="701"/>
    </location>
</feature>
<feature type="compositionally biased region" description="Basic and acidic residues" evidence="7">
    <location>
        <begin position="972"/>
        <end position="1001"/>
    </location>
</feature>
<keyword evidence="5 8" id="KW-1133">Transmembrane helix</keyword>
<keyword evidence="3 8" id="KW-0812">Transmembrane</keyword>
<keyword evidence="4" id="KW-0732">Signal</keyword>
<comment type="subcellular location">
    <subcellularLocation>
        <location evidence="1">Membrane</location>
        <topology evidence="1">Multi-pass membrane protein</topology>
    </subcellularLocation>
</comment>
<feature type="compositionally biased region" description="Basic and acidic residues" evidence="7">
    <location>
        <begin position="1092"/>
        <end position="1107"/>
    </location>
</feature>
<dbReference type="PANTHER" id="PTHR35578">
    <property type="entry name" value="PROLINE-RICH TRANSMEMBRANE PROTEIN 4-RELATED"/>
    <property type="match status" value="1"/>
</dbReference>
<feature type="transmembrane region" description="Helical" evidence="8">
    <location>
        <begin position="646"/>
        <end position="667"/>
    </location>
</feature>
<feature type="transmembrane region" description="Helical" evidence="8">
    <location>
        <begin position="828"/>
        <end position="854"/>
    </location>
</feature>
<feature type="compositionally biased region" description="Pro residues" evidence="7">
    <location>
        <begin position="27"/>
        <end position="42"/>
    </location>
</feature>
<keyword evidence="2" id="KW-0597">Phosphoprotein</keyword>
<feature type="transmembrane region" description="Helical" evidence="8">
    <location>
        <begin position="874"/>
        <end position="893"/>
    </location>
</feature>
<feature type="compositionally biased region" description="Basic and acidic residues" evidence="7">
    <location>
        <begin position="279"/>
        <end position="298"/>
    </location>
</feature>
<accession>A0A653D9Q4</accession>
<dbReference type="EMBL" id="CAACVG010010804">
    <property type="protein sequence ID" value="VEN56646.1"/>
    <property type="molecule type" value="Genomic_DNA"/>
</dbReference>